<dbReference type="Proteomes" id="UP000316806">
    <property type="component" value="Chromosome"/>
</dbReference>
<organism evidence="2 3">
    <name type="scientific">Streptomyces spectabilis</name>
    <dbReference type="NCBI Taxonomy" id="68270"/>
    <lineage>
        <taxon>Bacteria</taxon>
        <taxon>Bacillati</taxon>
        <taxon>Actinomycetota</taxon>
        <taxon>Actinomycetes</taxon>
        <taxon>Kitasatosporales</taxon>
        <taxon>Streptomycetaceae</taxon>
        <taxon>Streptomyces</taxon>
    </lineage>
</organism>
<accession>A0A516R316</accession>
<name>A0A516R316_STRST</name>
<evidence type="ECO:0000313" key="3">
    <source>
        <dbReference type="Proteomes" id="UP000316806"/>
    </source>
</evidence>
<sequence length="114" mass="12222">MPPEPDPVTETFAFTCGDCGQTWESSFRVMFFPDPADPAGPATQEYVDEDGNALRSPLAAAVCPHCGGRRVHVMAPGLADRAHAAEHPPRPHHEHSLHLPHRHRAPGPPPGGEG</sequence>
<dbReference type="EMBL" id="CP040916">
    <property type="protein sequence ID" value="QDQ10045.1"/>
    <property type="molecule type" value="Genomic_DNA"/>
</dbReference>
<feature type="compositionally biased region" description="Basic and acidic residues" evidence="1">
    <location>
        <begin position="80"/>
        <end position="97"/>
    </location>
</feature>
<dbReference type="RefSeq" id="WP_144001661.1">
    <property type="nucleotide sequence ID" value="NZ_CP040916.1"/>
</dbReference>
<protein>
    <submittedName>
        <fullName evidence="2">Uncharacterized protein</fullName>
    </submittedName>
</protein>
<reference evidence="2 3" key="1">
    <citation type="journal article" date="2019" name="J. Ind. Microbiol. Biotechnol.">
        <title>The complete genomic sequence of Streptomyces spectabilis NRRL-2792 and identification of secondary metabolite biosynthetic gene clusters.</title>
        <authorList>
            <person name="Sinha A."/>
            <person name="Phillips-Salemka S."/>
            <person name="Niraula T.A."/>
            <person name="Short K.A."/>
            <person name="Niraula N.P."/>
        </authorList>
    </citation>
    <scope>NUCLEOTIDE SEQUENCE [LARGE SCALE GENOMIC DNA]</scope>
    <source>
        <strain evidence="2 3">NRRL 2792</strain>
    </source>
</reference>
<evidence type="ECO:0000256" key="1">
    <source>
        <dbReference type="SAM" id="MobiDB-lite"/>
    </source>
</evidence>
<proteinExistence type="predicted"/>
<feature type="region of interest" description="Disordered" evidence="1">
    <location>
        <begin position="78"/>
        <end position="114"/>
    </location>
</feature>
<evidence type="ECO:0000313" key="2">
    <source>
        <dbReference type="EMBL" id="QDQ10045.1"/>
    </source>
</evidence>
<gene>
    <name evidence="2" type="ORF">FH965_05310</name>
</gene>
<dbReference type="AlphaFoldDB" id="A0A516R316"/>